<sequence>MSDDKKEITEQMEKSLHLAHGFGHEVYKKSLDKKIEVEQKREKEYLESLKVNKELIHKINR</sequence>
<dbReference type="InterPro" id="IPR058676">
    <property type="entry name" value="YuzK"/>
</dbReference>
<gene>
    <name evidence="1" type="ORF">CR203_17190</name>
</gene>
<reference evidence="1 2" key="1">
    <citation type="submission" date="2017-10" db="EMBL/GenBank/DDBJ databases">
        <title>Bacillus sp. nov., a halophilic bacterium isolated from a Keqin Lake.</title>
        <authorList>
            <person name="Wang H."/>
        </authorList>
    </citation>
    <scope>NUCLEOTIDE SEQUENCE [LARGE SCALE GENOMIC DNA]</scope>
    <source>
        <strain evidence="1 2">KCTC 13187</strain>
    </source>
</reference>
<keyword evidence="2" id="KW-1185">Reference proteome</keyword>
<evidence type="ECO:0000313" key="2">
    <source>
        <dbReference type="Proteomes" id="UP000281498"/>
    </source>
</evidence>
<dbReference type="AlphaFoldDB" id="A0A3A9JYR2"/>
<evidence type="ECO:0000313" key="1">
    <source>
        <dbReference type="EMBL" id="RKL66034.1"/>
    </source>
</evidence>
<protein>
    <submittedName>
        <fullName evidence="1">Uncharacterized protein</fullName>
    </submittedName>
</protein>
<dbReference type="OrthoDB" id="2454002at2"/>
<dbReference type="Proteomes" id="UP000281498">
    <property type="component" value="Unassembled WGS sequence"/>
</dbReference>
<proteinExistence type="predicted"/>
<accession>A0A3A9JYR2</accession>
<name>A0A3A9JYR2_9BACI</name>
<comment type="caution">
    <text evidence="1">The sequence shown here is derived from an EMBL/GenBank/DDBJ whole genome shotgun (WGS) entry which is preliminary data.</text>
</comment>
<dbReference type="Pfam" id="PF26149">
    <property type="entry name" value="YuzK"/>
    <property type="match status" value="1"/>
</dbReference>
<organism evidence="1 2">
    <name type="scientific">Salipaludibacillus neizhouensis</name>
    <dbReference type="NCBI Taxonomy" id="885475"/>
    <lineage>
        <taxon>Bacteria</taxon>
        <taxon>Bacillati</taxon>
        <taxon>Bacillota</taxon>
        <taxon>Bacilli</taxon>
        <taxon>Bacillales</taxon>
        <taxon>Bacillaceae</taxon>
    </lineage>
</organism>
<dbReference type="EMBL" id="PDOE01000009">
    <property type="protein sequence ID" value="RKL66034.1"/>
    <property type="molecule type" value="Genomic_DNA"/>
</dbReference>
<dbReference type="RefSeq" id="WP_110938106.1">
    <property type="nucleotide sequence ID" value="NZ_KZ614147.1"/>
</dbReference>